<organism evidence="1 2">
    <name type="scientific">Pelobates cultripes</name>
    <name type="common">Western spadefoot toad</name>
    <dbReference type="NCBI Taxonomy" id="61616"/>
    <lineage>
        <taxon>Eukaryota</taxon>
        <taxon>Metazoa</taxon>
        <taxon>Chordata</taxon>
        <taxon>Craniata</taxon>
        <taxon>Vertebrata</taxon>
        <taxon>Euteleostomi</taxon>
        <taxon>Amphibia</taxon>
        <taxon>Batrachia</taxon>
        <taxon>Anura</taxon>
        <taxon>Pelobatoidea</taxon>
        <taxon>Pelobatidae</taxon>
        <taxon>Pelobates</taxon>
    </lineage>
</organism>
<keyword evidence="2" id="KW-1185">Reference proteome</keyword>
<sequence length="232" mass="25784">MSQKRVNSRTINSFFSTSAKKSTGAQSVLESTSTIETDTSFPLCSGTHVEPIPSQTDSVLPLSVDTPPQTGSILMNDIGTHLGKTIDGFTKCLLLENPWQPPPGYELPFSVQNMTSKNGEARTIKQYLSKQHIDSFPWLVYSAVKKGLFCKYCALFAQHRKGGHNKGMALGKLVTEPLTNFKKLKGKEGDLEVHARLVYHQESVTEGKAFLKTYHSPDNEIVNQINSHVFRR</sequence>
<protein>
    <submittedName>
        <fullName evidence="1">Uncharacterized protein</fullName>
    </submittedName>
</protein>
<name>A0AAD1T3Q6_PELCU</name>
<dbReference type="Proteomes" id="UP001295444">
    <property type="component" value="Chromosome 09"/>
</dbReference>
<accession>A0AAD1T3Q6</accession>
<evidence type="ECO:0000313" key="1">
    <source>
        <dbReference type="EMBL" id="CAH2315401.1"/>
    </source>
</evidence>
<evidence type="ECO:0000313" key="2">
    <source>
        <dbReference type="Proteomes" id="UP001295444"/>
    </source>
</evidence>
<gene>
    <name evidence="1" type="ORF">PECUL_23A044538</name>
</gene>
<proteinExistence type="predicted"/>
<dbReference type="AlphaFoldDB" id="A0AAD1T3Q6"/>
<reference evidence="1" key="1">
    <citation type="submission" date="2022-03" db="EMBL/GenBank/DDBJ databases">
        <authorList>
            <person name="Alioto T."/>
            <person name="Alioto T."/>
            <person name="Gomez Garrido J."/>
        </authorList>
    </citation>
    <scope>NUCLEOTIDE SEQUENCE</scope>
</reference>
<dbReference type="EMBL" id="OW240920">
    <property type="protein sequence ID" value="CAH2315401.1"/>
    <property type="molecule type" value="Genomic_DNA"/>
</dbReference>